<dbReference type="InterPro" id="IPR009057">
    <property type="entry name" value="Homeodomain-like_sf"/>
</dbReference>
<keyword evidence="3" id="KW-0804">Transcription</keyword>
<dbReference type="Pfam" id="PF00440">
    <property type="entry name" value="TetR_N"/>
    <property type="match status" value="1"/>
</dbReference>
<dbReference type="Proteomes" id="UP001479933">
    <property type="component" value="Chromosome"/>
</dbReference>
<dbReference type="EMBL" id="CP136137">
    <property type="protein sequence ID" value="WYY09100.1"/>
    <property type="molecule type" value="Genomic_DNA"/>
</dbReference>
<feature type="DNA-binding region" description="H-T-H motif" evidence="4">
    <location>
        <begin position="39"/>
        <end position="58"/>
    </location>
</feature>
<dbReference type="SUPFAM" id="SSF48498">
    <property type="entry name" value="Tetracyclin repressor-like, C-terminal domain"/>
    <property type="match status" value="1"/>
</dbReference>
<dbReference type="Gene3D" id="1.10.357.10">
    <property type="entry name" value="Tetracycline Repressor, domain 2"/>
    <property type="match status" value="1"/>
</dbReference>
<name>A0ABZ2U631_9ACTN</name>
<dbReference type="PANTHER" id="PTHR30055">
    <property type="entry name" value="HTH-TYPE TRANSCRIPTIONAL REGULATOR RUTR"/>
    <property type="match status" value="1"/>
</dbReference>
<gene>
    <name evidence="6" type="ORF">RVF87_08620</name>
</gene>
<evidence type="ECO:0000256" key="1">
    <source>
        <dbReference type="ARBA" id="ARBA00023015"/>
    </source>
</evidence>
<evidence type="ECO:0000256" key="2">
    <source>
        <dbReference type="ARBA" id="ARBA00023125"/>
    </source>
</evidence>
<dbReference type="PROSITE" id="PS50977">
    <property type="entry name" value="HTH_TETR_2"/>
    <property type="match status" value="1"/>
</dbReference>
<proteinExistence type="predicted"/>
<dbReference type="InterPro" id="IPR049445">
    <property type="entry name" value="TetR_SbtR-like_C"/>
</dbReference>
<keyword evidence="1" id="KW-0805">Transcription regulation</keyword>
<keyword evidence="7" id="KW-1185">Reference proteome</keyword>
<keyword evidence="2 4" id="KW-0238">DNA-binding</keyword>
<evidence type="ECO:0000313" key="7">
    <source>
        <dbReference type="Proteomes" id="UP001479933"/>
    </source>
</evidence>
<dbReference type="RefSeq" id="WP_169802423.1">
    <property type="nucleotide sequence ID" value="NZ_CP136137.1"/>
</dbReference>
<protein>
    <submittedName>
        <fullName evidence="6">TetR/AcrR family transcriptional regulator</fullName>
    </submittedName>
</protein>
<dbReference type="SUPFAM" id="SSF46689">
    <property type="entry name" value="Homeodomain-like"/>
    <property type="match status" value="1"/>
</dbReference>
<dbReference type="PRINTS" id="PR00455">
    <property type="entry name" value="HTHTETR"/>
</dbReference>
<feature type="domain" description="HTH tetR-type" evidence="5">
    <location>
        <begin position="17"/>
        <end position="76"/>
    </location>
</feature>
<sequence>MGTDSAPAPTNVRADARTNRARILQAATLVLGRDGADATLSSIAGEAGVGIGTLYRHFPNRGLLVEAVYRNRVVDLCDAAAPLLAAGPTAHDALRAWVGRFAAMLVADRDVPAALQPVLASDDGFRQESSALLRGAVQSLLDAGLPSDEFRTDVTPVDILRMVTGFSYLAGSLGEVATPIDVMMNGLRPTD</sequence>
<dbReference type="PANTHER" id="PTHR30055:SF234">
    <property type="entry name" value="HTH-TYPE TRANSCRIPTIONAL REGULATOR BETI"/>
    <property type="match status" value="1"/>
</dbReference>
<reference evidence="6 7" key="1">
    <citation type="journal article" date="2023" name="Virus Evol.">
        <title>Computational host range prediction-The good, the bad, and the ugly.</title>
        <authorList>
            <person name="Howell A.A."/>
            <person name="Versoza C.J."/>
            <person name="Pfeifer S.P."/>
        </authorList>
    </citation>
    <scope>NUCLEOTIDE SEQUENCE [LARGE SCALE GENOMIC DNA]</scope>
    <source>
        <strain evidence="6 7">1610/1b</strain>
    </source>
</reference>
<dbReference type="InterPro" id="IPR036271">
    <property type="entry name" value="Tet_transcr_reg_TetR-rel_C_sf"/>
</dbReference>
<evidence type="ECO:0000313" key="6">
    <source>
        <dbReference type="EMBL" id="WYY09100.1"/>
    </source>
</evidence>
<evidence type="ECO:0000259" key="5">
    <source>
        <dbReference type="PROSITE" id="PS50977"/>
    </source>
</evidence>
<evidence type="ECO:0000256" key="3">
    <source>
        <dbReference type="ARBA" id="ARBA00023163"/>
    </source>
</evidence>
<dbReference type="InterPro" id="IPR001647">
    <property type="entry name" value="HTH_TetR"/>
</dbReference>
<dbReference type="InterPro" id="IPR050109">
    <property type="entry name" value="HTH-type_TetR-like_transc_reg"/>
</dbReference>
<organism evidence="6 7">
    <name type="scientific">Gordonia hydrophobica</name>
    <dbReference type="NCBI Taxonomy" id="40516"/>
    <lineage>
        <taxon>Bacteria</taxon>
        <taxon>Bacillati</taxon>
        <taxon>Actinomycetota</taxon>
        <taxon>Actinomycetes</taxon>
        <taxon>Mycobacteriales</taxon>
        <taxon>Gordoniaceae</taxon>
        <taxon>Gordonia</taxon>
    </lineage>
</organism>
<evidence type="ECO:0000256" key="4">
    <source>
        <dbReference type="PROSITE-ProRule" id="PRU00335"/>
    </source>
</evidence>
<accession>A0ABZ2U631</accession>
<dbReference type="Pfam" id="PF21597">
    <property type="entry name" value="TetR_C_43"/>
    <property type="match status" value="1"/>
</dbReference>